<dbReference type="PANTHER" id="PTHR30151">
    <property type="entry name" value="ALKANE SULFONATE ABC TRANSPORTER-RELATED, MEMBRANE SUBUNIT"/>
    <property type="match status" value="1"/>
</dbReference>
<evidence type="ECO:0000256" key="4">
    <source>
        <dbReference type="ARBA" id="ARBA00022692"/>
    </source>
</evidence>
<keyword evidence="5 7" id="KW-1133">Transmembrane helix</keyword>
<comment type="subcellular location">
    <subcellularLocation>
        <location evidence="1 7">Cell membrane</location>
        <topology evidence="1 7">Multi-pass membrane protein</topology>
    </subcellularLocation>
</comment>
<dbReference type="Pfam" id="PF00528">
    <property type="entry name" value="BPD_transp_1"/>
    <property type="match status" value="1"/>
</dbReference>
<feature type="transmembrane region" description="Helical" evidence="7">
    <location>
        <begin position="185"/>
        <end position="211"/>
    </location>
</feature>
<dbReference type="InterPro" id="IPR035906">
    <property type="entry name" value="MetI-like_sf"/>
</dbReference>
<dbReference type="PANTHER" id="PTHR30151:SF0">
    <property type="entry name" value="ABC TRANSPORTER PERMEASE PROTEIN MJ0413-RELATED"/>
    <property type="match status" value="1"/>
</dbReference>
<gene>
    <name evidence="9" type="ORF">Q2T77_33120</name>
</gene>
<evidence type="ECO:0000313" key="9">
    <source>
        <dbReference type="EMBL" id="MDO1537119.1"/>
    </source>
</evidence>
<feature type="transmembrane region" description="Helical" evidence="7">
    <location>
        <begin position="223"/>
        <end position="241"/>
    </location>
</feature>
<feature type="transmembrane region" description="Helical" evidence="7">
    <location>
        <begin position="124"/>
        <end position="140"/>
    </location>
</feature>
<dbReference type="Gene3D" id="1.10.3720.10">
    <property type="entry name" value="MetI-like"/>
    <property type="match status" value="1"/>
</dbReference>
<dbReference type="CDD" id="cd06261">
    <property type="entry name" value="TM_PBP2"/>
    <property type="match status" value="1"/>
</dbReference>
<name>A0ABT8SDY6_9BURK</name>
<evidence type="ECO:0000256" key="7">
    <source>
        <dbReference type="RuleBase" id="RU363032"/>
    </source>
</evidence>
<dbReference type="EMBL" id="JAUKVY010000035">
    <property type="protein sequence ID" value="MDO1537119.1"/>
    <property type="molecule type" value="Genomic_DNA"/>
</dbReference>
<keyword evidence="10" id="KW-1185">Reference proteome</keyword>
<protein>
    <submittedName>
        <fullName evidence="9">ABC transporter permease</fullName>
    </submittedName>
</protein>
<evidence type="ECO:0000256" key="5">
    <source>
        <dbReference type="ARBA" id="ARBA00022989"/>
    </source>
</evidence>
<keyword evidence="2 7" id="KW-0813">Transport</keyword>
<accession>A0ABT8SDY6</accession>
<keyword evidence="4 7" id="KW-0812">Transmembrane</keyword>
<dbReference type="SUPFAM" id="SSF161098">
    <property type="entry name" value="MetI-like"/>
    <property type="match status" value="1"/>
</dbReference>
<evidence type="ECO:0000259" key="8">
    <source>
        <dbReference type="PROSITE" id="PS50928"/>
    </source>
</evidence>
<dbReference type="InterPro" id="IPR000515">
    <property type="entry name" value="MetI-like"/>
</dbReference>
<feature type="transmembrane region" description="Helical" evidence="7">
    <location>
        <begin position="66"/>
        <end position="87"/>
    </location>
</feature>
<evidence type="ECO:0000256" key="3">
    <source>
        <dbReference type="ARBA" id="ARBA00022475"/>
    </source>
</evidence>
<evidence type="ECO:0000256" key="2">
    <source>
        <dbReference type="ARBA" id="ARBA00022448"/>
    </source>
</evidence>
<dbReference type="PROSITE" id="PS50928">
    <property type="entry name" value="ABC_TM1"/>
    <property type="match status" value="1"/>
</dbReference>
<proteinExistence type="inferred from homology"/>
<evidence type="ECO:0000256" key="1">
    <source>
        <dbReference type="ARBA" id="ARBA00004651"/>
    </source>
</evidence>
<keyword evidence="3" id="KW-1003">Cell membrane</keyword>
<keyword evidence="6 7" id="KW-0472">Membrane</keyword>
<feature type="transmembrane region" description="Helical" evidence="7">
    <location>
        <begin position="99"/>
        <end position="118"/>
    </location>
</feature>
<feature type="domain" description="ABC transmembrane type-1" evidence="8">
    <location>
        <begin position="58"/>
        <end position="242"/>
    </location>
</feature>
<reference evidence="9" key="1">
    <citation type="submission" date="2023-06" db="EMBL/GenBank/DDBJ databases">
        <authorList>
            <person name="Jiang Y."/>
            <person name="Liu Q."/>
        </authorList>
    </citation>
    <scope>NUCLEOTIDE SEQUENCE</scope>
    <source>
        <strain evidence="9">CGMCC 1.12090</strain>
    </source>
</reference>
<dbReference type="RefSeq" id="WP_301815396.1">
    <property type="nucleotide sequence ID" value="NZ_JAUJZH010000035.1"/>
</dbReference>
<sequence>MIPSFLRKLVVELALPLILFALLYALSADSTNFYFPPLAAVLEKFNGLWLGPRFFSDVVPSFQRLMAGYLIASLLGTAIGIVIGSHAGVRRAAEPVLEFFRAVPPVAMIPLLIMSMGFGDAMKITVIVAGAIWPILLNTVEGVKAVDSVLDDTCRTYQIKGLARLWHFILPAASPQIIVGMRLGLSIGIVLMVISEMFAALDGLGSAIIYFQRSYEIPQMWSGVLMLGLFGFGLSMAFRLFEHHVLGWYYGMRNLERKS</sequence>
<organism evidence="9 10">
    <name type="scientific">Variovorax ginsengisoli</name>
    <dbReference type="NCBI Taxonomy" id="363844"/>
    <lineage>
        <taxon>Bacteria</taxon>
        <taxon>Pseudomonadati</taxon>
        <taxon>Pseudomonadota</taxon>
        <taxon>Betaproteobacteria</taxon>
        <taxon>Burkholderiales</taxon>
        <taxon>Comamonadaceae</taxon>
        <taxon>Variovorax</taxon>
    </lineage>
</organism>
<comment type="caution">
    <text evidence="9">The sequence shown here is derived from an EMBL/GenBank/DDBJ whole genome shotgun (WGS) entry which is preliminary data.</text>
</comment>
<dbReference type="Proteomes" id="UP001169027">
    <property type="component" value="Unassembled WGS sequence"/>
</dbReference>
<evidence type="ECO:0000256" key="6">
    <source>
        <dbReference type="ARBA" id="ARBA00023136"/>
    </source>
</evidence>
<comment type="similarity">
    <text evidence="7">Belongs to the binding-protein-dependent transport system permease family.</text>
</comment>
<evidence type="ECO:0000313" key="10">
    <source>
        <dbReference type="Proteomes" id="UP001169027"/>
    </source>
</evidence>